<dbReference type="PANTHER" id="PTHR10472">
    <property type="entry name" value="D-TYROSYL-TRNA TYR DEACYLASE"/>
    <property type="match status" value="1"/>
</dbReference>
<dbReference type="InterPro" id="IPR003732">
    <property type="entry name" value="Daa-tRNA_deacyls_DTD"/>
</dbReference>
<evidence type="ECO:0000256" key="2">
    <source>
        <dbReference type="HAMAP-Rule" id="MF_00518"/>
    </source>
</evidence>
<evidence type="ECO:0000256" key="1">
    <source>
        <dbReference type="ARBA" id="ARBA00009673"/>
    </source>
</evidence>
<dbReference type="GO" id="GO:0106026">
    <property type="term" value="F:Gly-tRNA(Ala) deacylase activity"/>
    <property type="evidence" value="ECO:0007669"/>
    <property type="project" value="UniProtKB-UniRule"/>
</dbReference>
<dbReference type="InterPro" id="IPR023509">
    <property type="entry name" value="DTD-like_sf"/>
</dbReference>
<dbReference type="Pfam" id="PF02580">
    <property type="entry name" value="Tyr_Deacylase"/>
    <property type="match status" value="1"/>
</dbReference>
<evidence type="ECO:0000313" key="3">
    <source>
        <dbReference type="EMBL" id="MSS84116.1"/>
    </source>
</evidence>
<dbReference type="Gene3D" id="3.50.80.10">
    <property type="entry name" value="D-tyrosyl-tRNA(Tyr) deacylase"/>
    <property type="match status" value="1"/>
</dbReference>
<comment type="similarity">
    <text evidence="1 2">Belongs to the DTD family.</text>
</comment>
<dbReference type="PANTHER" id="PTHR10472:SF5">
    <property type="entry name" value="D-AMINOACYL-TRNA DEACYLASE 1"/>
    <property type="match status" value="1"/>
</dbReference>
<gene>
    <name evidence="2" type="primary">dtd</name>
    <name evidence="3" type="ORF">FYJ24_04910</name>
</gene>
<reference evidence="3 4" key="1">
    <citation type="submission" date="2019-08" db="EMBL/GenBank/DDBJ databases">
        <title>In-depth cultivation of the pig gut microbiome towards novel bacterial diversity and tailored functional studies.</title>
        <authorList>
            <person name="Wylensek D."/>
            <person name="Hitch T.C.A."/>
            <person name="Clavel T."/>
        </authorList>
    </citation>
    <scope>NUCLEOTIDE SEQUENCE [LARGE SCALE GENOMIC DNA]</scope>
    <source>
        <strain evidence="3 4">WB03_NA08</strain>
    </source>
</reference>
<organism evidence="3 4">
    <name type="scientific">Scrofimicrobium canadense</name>
    <dbReference type="NCBI Taxonomy" id="2652290"/>
    <lineage>
        <taxon>Bacteria</taxon>
        <taxon>Bacillati</taxon>
        <taxon>Actinomycetota</taxon>
        <taxon>Actinomycetes</taxon>
        <taxon>Actinomycetales</taxon>
        <taxon>Actinomycetaceae</taxon>
        <taxon>Scrofimicrobium</taxon>
    </lineage>
</organism>
<keyword evidence="2" id="KW-0694">RNA-binding</keyword>
<dbReference type="NCBIfam" id="TIGR00256">
    <property type="entry name" value="D-aminoacyl-tRNA deacylase"/>
    <property type="match status" value="1"/>
</dbReference>
<comment type="subunit">
    <text evidence="2">Homodimer.</text>
</comment>
<keyword evidence="2" id="KW-0820">tRNA-binding</keyword>
<dbReference type="EC" id="3.1.1.96" evidence="2"/>
<keyword evidence="4" id="KW-1185">Reference proteome</keyword>
<dbReference type="HAMAP" id="MF_00518">
    <property type="entry name" value="Deacylase_Dtd"/>
    <property type="match status" value="1"/>
</dbReference>
<dbReference type="EMBL" id="VULO01000005">
    <property type="protein sequence ID" value="MSS84116.1"/>
    <property type="molecule type" value="Genomic_DNA"/>
</dbReference>
<comment type="domain">
    <text evidence="2">A Gly-cisPro motif from one monomer fits into the active site of the other monomer to allow specific chiral rejection of L-amino acids.</text>
</comment>
<accession>A0A6N7W795</accession>
<dbReference type="AlphaFoldDB" id="A0A6N7W795"/>
<comment type="catalytic activity">
    <reaction evidence="2">
        <text>glycyl-tRNA(Ala) + H2O = tRNA(Ala) + glycine + H(+)</text>
        <dbReference type="Rhea" id="RHEA:53744"/>
        <dbReference type="Rhea" id="RHEA-COMP:9657"/>
        <dbReference type="Rhea" id="RHEA-COMP:13640"/>
        <dbReference type="ChEBI" id="CHEBI:15377"/>
        <dbReference type="ChEBI" id="CHEBI:15378"/>
        <dbReference type="ChEBI" id="CHEBI:57305"/>
        <dbReference type="ChEBI" id="CHEBI:78442"/>
        <dbReference type="ChEBI" id="CHEBI:78522"/>
    </reaction>
</comment>
<dbReference type="GO" id="GO:0000049">
    <property type="term" value="F:tRNA binding"/>
    <property type="evidence" value="ECO:0007669"/>
    <property type="project" value="UniProtKB-UniRule"/>
</dbReference>
<feature type="short sequence motif" description="Gly-cisPro motif, important for rejection of L-amino acids" evidence="2">
    <location>
        <begin position="133"/>
        <end position="134"/>
    </location>
</feature>
<dbReference type="SUPFAM" id="SSF69500">
    <property type="entry name" value="DTD-like"/>
    <property type="match status" value="1"/>
</dbReference>
<protein>
    <recommendedName>
        <fullName evidence="2">D-aminoacyl-tRNA deacylase</fullName>
        <shortName evidence="2">DTD</shortName>
        <ecNumber evidence="2">3.1.1.96</ecNumber>
    </recommendedName>
    <alternativeName>
        <fullName evidence="2">Gly-tRNA(Ala) deacylase</fullName>
        <ecNumber evidence="2">3.1.1.-</ecNumber>
    </alternativeName>
</protein>
<dbReference type="RefSeq" id="WP_154544179.1">
    <property type="nucleotide sequence ID" value="NZ_VULO01000005.1"/>
</dbReference>
<dbReference type="Proteomes" id="UP000470875">
    <property type="component" value="Unassembled WGS sequence"/>
</dbReference>
<dbReference type="EC" id="3.1.1.-" evidence="2"/>
<dbReference type="GO" id="GO:0051500">
    <property type="term" value="F:D-tyrosyl-tRNA(Tyr) deacylase activity"/>
    <property type="evidence" value="ECO:0007669"/>
    <property type="project" value="TreeGrafter"/>
</dbReference>
<dbReference type="GO" id="GO:0019478">
    <property type="term" value="P:D-amino acid catabolic process"/>
    <property type="evidence" value="ECO:0007669"/>
    <property type="project" value="UniProtKB-UniRule"/>
</dbReference>
<keyword evidence="2" id="KW-0963">Cytoplasm</keyword>
<sequence length="141" mass="14684">MIAVLQRANGASVSVDGSVVGEFSGEGIVALVGVKRGDDKAAADLIARKIADLRILDGEVSALDASAPVMVISQFTLYGSTKKGRRPSWVDAAPGEEAEPLINRVIDGLRQRGLQVETGVFGAMMDVSLTNSGPFTVLVEA</sequence>
<comment type="function">
    <text evidence="2">An aminoacyl-tRNA editing enzyme that deacylates mischarged D-aminoacyl-tRNAs. Also deacylates mischarged glycyl-tRNA(Ala), protecting cells against glycine mischarging by AlaRS. Acts via tRNA-based rather than protein-based catalysis; rejects L-amino acids rather than detecting D-amino acids in the active site. By recycling D-aminoacyl-tRNA to D-amino acids and free tRNA molecules, this enzyme counteracts the toxicity associated with the formation of D-aminoacyl-tRNA entities in vivo and helps enforce protein L-homochirality.</text>
</comment>
<evidence type="ECO:0000313" key="4">
    <source>
        <dbReference type="Proteomes" id="UP000470875"/>
    </source>
</evidence>
<proteinExistence type="inferred from homology"/>
<comment type="subcellular location">
    <subcellularLocation>
        <location evidence="2">Cytoplasm</location>
    </subcellularLocation>
</comment>
<dbReference type="GO" id="GO:0043908">
    <property type="term" value="F:Ser(Gly)-tRNA(Ala) hydrolase activity"/>
    <property type="evidence" value="ECO:0007669"/>
    <property type="project" value="UniProtKB-UniRule"/>
</dbReference>
<comment type="caution">
    <text evidence="3">The sequence shown here is derived from an EMBL/GenBank/DDBJ whole genome shotgun (WGS) entry which is preliminary data.</text>
</comment>
<keyword evidence="2 3" id="KW-0378">Hydrolase</keyword>
<dbReference type="GO" id="GO:0005737">
    <property type="term" value="C:cytoplasm"/>
    <property type="evidence" value="ECO:0007669"/>
    <property type="project" value="UniProtKB-SubCell"/>
</dbReference>
<name>A0A6N7W795_9ACTO</name>
<comment type="catalytic activity">
    <reaction evidence="2">
        <text>a D-aminoacyl-tRNA + H2O = a tRNA + a D-alpha-amino acid + H(+)</text>
        <dbReference type="Rhea" id="RHEA:13953"/>
        <dbReference type="Rhea" id="RHEA-COMP:10123"/>
        <dbReference type="Rhea" id="RHEA-COMP:10124"/>
        <dbReference type="ChEBI" id="CHEBI:15377"/>
        <dbReference type="ChEBI" id="CHEBI:15378"/>
        <dbReference type="ChEBI" id="CHEBI:59871"/>
        <dbReference type="ChEBI" id="CHEBI:78442"/>
        <dbReference type="ChEBI" id="CHEBI:79333"/>
        <dbReference type="EC" id="3.1.1.96"/>
    </reaction>
</comment>